<dbReference type="InterPro" id="IPR011047">
    <property type="entry name" value="Quinoprotein_ADH-like_sf"/>
</dbReference>
<keyword evidence="10" id="KW-0325">Glycoprotein</keyword>
<evidence type="ECO:0000256" key="7">
    <source>
        <dbReference type="ARBA" id="ARBA00022824"/>
    </source>
</evidence>
<dbReference type="InterPro" id="IPR011678">
    <property type="entry name" value="EMC1_C"/>
</dbReference>
<keyword evidence="8 11" id="KW-1133">Transmembrane helix</keyword>
<evidence type="ECO:0000256" key="3">
    <source>
        <dbReference type="ARBA" id="ARBA00011276"/>
    </source>
</evidence>
<feature type="domain" description="EMC1 first beta-propeller" evidence="14">
    <location>
        <begin position="28"/>
        <end position="320"/>
    </location>
</feature>
<evidence type="ECO:0000256" key="11">
    <source>
        <dbReference type="SAM" id="Phobius"/>
    </source>
</evidence>
<evidence type="ECO:0000256" key="9">
    <source>
        <dbReference type="ARBA" id="ARBA00023136"/>
    </source>
</evidence>
<feature type="chain" id="PRO_5043820229" description="ER membrane protein complex subunit 1" evidence="12">
    <location>
        <begin position="29"/>
        <end position="831"/>
    </location>
</feature>
<comment type="caution">
    <text evidence="15">The sequence shown here is derived from an EMBL/GenBank/DDBJ whole genome shotgun (WGS) entry which is preliminary data.</text>
</comment>
<dbReference type="InterPro" id="IPR026895">
    <property type="entry name" value="EMC1"/>
</dbReference>
<organism evidence="15 16">
    <name type="scientific">Eleusine coracana subsp. coracana</name>
    <dbReference type="NCBI Taxonomy" id="191504"/>
    <lineage>
        <taxon>Eukaryota</taxon>
        <taxon>Viridiplantae</taxon>
        <taxon>Streptophyta</taxon>
        <taxon>Embryophyta</taxon>
        <taxon>Tracheophyta</taxon>
        <taxon>Spermatophyta</taxon>
        <taxon>Magnoliopsida</taxon>
        <taxon>Liliopsida</taxon>
        <taxon>Poales</taxon>
        <taxon>Poaceae</taxon>
        <taxon>PACMAD clade</taxon>
        <taxon>Chloridoideae</taxon>
        <taxon>Cynodonteae</taxon>
        <taxon>Eleusininae</taxon>
        <taxon>Eleusine</taxon>
    </lineage>
</organism>
<dbReference type="FunFam" id="2.130.10.10:FF:000579">
    <property type="entry name" value="Os05g0230600 protein"/>
    <property type="match status" value="1"/>
</dbReference>
<evidence type="ECO:0000313" key="16">
    <source>
        <dbReference type="Proteomes" id="UP001054889"/>
    </source>
</evidence>
<evidence type="ECO:0000256" key="8">
    <source>
        <dbReference type="ARBA" id="ARBA00022989"/>
    </source>
</evidence>
<evidence type="ECO:0000259" key="14">
    <source>
        <dbReference type="Pfam" id="PF25293"/>
    </source>
</evidence>
<dbReference type="GO" id="GO:0072546">
    <property type="term" value="C:EMC complex"/>
    <property type="evidence" value="ECO:0007669"/>
    <property type="project" value="InterPro"/>
</dbReference>
<proteinExistence type="inferred from homology"/>
<comment type="subcellular location">
    <subcellularLocation>
        <location evidence="1">Endoplasmic reticulum membrane</location>
        <topology evidence="1">Single-pass type I membrane protein</topology>
    </subcellularLocation>
</comment>
<dbReference type="PROSITE" id="PS51257">
    <property type="entry name" value="PROKAR_LIPOPROTEIN"/>
    <property type="match status" value="1"/>
</dbReference>
<reference evidence="15" key="1">
    <citation type="journal article" date="2018" name="DNA Res.">
        <title>Multiple hybrid de novo genome assembly of finger millet, an orphan allotetraploid crop.</title>
        <authorList>
            <person name="Hatakeyama M."/>
            <person name="Aluri S."/>
            <person name="Balachadran M.T."/>
            <person name="Sivarajan S.R."/>
            <person name="Patrignani A."/>
            <person name="Gruter S."/>
            <person name="Poveda L."/>
            <person name="Shimizu-Inatsugi R."/>
            <person name="Baeten J."/>
            <person name="Francoijs K.J."/>
            <person name="Nataraja K.N."/>
            <person name="Reddy Y.A.N."/>
            <person name="Phadnis S."/>
            <person name="Ravikumar R.L."/>
            <person name="Schlapbach R."/>
            <person name="Sreeman S.M."/>
            <person name="Shimizu K.K."/>
        </authorList>
    </citation>
    <scope>NUCLEOTIDE SEQUENCE</scope>
</reference>
<evidence type="ECO:0000256" key="4">
    <source>
        <dbReference type="ARBA" id="ARBA00020824"/>
    </source>
</evidence>
<comment type="subunit">
    <text evidence="3">Component of the ER membrane protein complex (EMC).</text>
</comment>
<keyword evidence="6 12" id="KW-0732">Signal</keyword>
<evidence type="ECO:0000256" key="12">
    <source>
        <dbReference type="SAM" id="SignalP"/>
    </source>
</evidence>
<sequence>MAAPPRRPLLALFAGLLAVACFATLASAIYEDQVGLADWHQKYIGKVKHAVYHSQKGGRRRVVALTEENVIASLDLRSGDIFWRHVIDKNDPLDQLGLSLGKYVLTLSSGGSILRAWNLPDGQMIWETNLQTSTLSKPQLHVLPNSKVAKDNLVLISAGRWIYAVSSIDGAISWGKEFSLDGLEIKQVLQSPENDIVYAVGIVGSSKLAFYHLSAKTGEIVKDFEETLPGGLCGETVFGSENLLVALDKTKSGLFLINFKGEGISYKKIHVSDLVQDLSGTFRLLSLSNGIIAMETSSSVSLLKLKGEVVWSREDGLASIVDVTTSELPVEKDGVSVADVEHNLFEWLKGHLLKLKGTLMLANTDEVAAIQALRLKSSEKNKMTRDHNGFRKLLIVLTKAGKGDCSAYWRWAHYLVPHHSVMRENPSVLVVGKSGAESSSPGVFSVLDSYSGEELNSMRLDHSVVQIIQLTLKDSSEQRLHLIVDSNSHAHLYPKSPDALNVFHNEMTNLYFYSVDVHRNVIRGYSLEKSCGLNLGDEYCFSTKELWSIIFPSDAERIAISETRKMNEVVHTQAKIIGDHDVMYKYLSKNLVFVATVSPKAAGEIGSALPEEASLMAYLIDAVNGRILHRVTHHGAQGPVHADNKDVMKLILGKHNLSAPITSYSRPEVVVKSQSYFFTHSVKAMAVTQTAKGITSKQLLIGTVGDQVLALDKRFLDPRRSVNPTQQEKEEGIIPLTDSLPIIPQSFVTHSHQVEALRGIVSIPAKLESTTLVFTYGVDLFYTQLAPSRTYDSLTDEFSYALLLITIAVLVGAIIVTWIWSEKKELRDKWR</sequence>
<evidence type="ECO:0000256" key="1">
    <source>
        <dbReference type="ARBA" id="ARBA00004115"/>
    </source>
</evidence>
<keyword evidence="16" id="KW-1185">Reference proteome</keyword>
<dbReference type="GO" id="GO:0034975">
    <property type="term" value="P:protein folding in endoplasmic reticulum"/>
    <property type="evidence" value="ECO:0007669"/>
    <property type="project" value="TreeGrafter"/>
</dbReference>
<gene>
    <name evidence="15" type="primary">gb24540</name>
    <name evidence="15" type="ORF">PR202_gb24540</name>
</gene>
<keyword evidence="7" id="KW-0256">Endoplasmic reticulum</keyword>
<dbReference type="InterPro" id="IPR015943">
    <property type="entry name" value="WD40/YVTN_repeat-like_dom_sf"/>
</dbReference>
<reference evidence="15" key="2">
    <citation type="submission" date="2021-12" db="EMBL/GenBank/DDBJ databases">
        <title>Resequencing data analysis of finger millet.</title>
        <authorList>
            <person name="Hatakeyama M."/>
            <person name="Aluri S."/>
            <person name="Balachadran M.T."/>
            <person name="Sivarajan S.R."/>
            <person name="Poveda L."/>
            <person name="Shimizu-Inatsugi R."/>
            <person name="Schlapbach R."/>
            <person name="Sreeman S.M."/>
            <person name="Shimizu K.K."/>
        </authorList>
    </citation>
    <scope>NUCLEOTIDE SEQUENCE</scope>
</reference>
<dbReference type="PANTHER" id="PTHR21573">
    <property type="entry name" value="ER MEMBRANE PROTEIN COMPLEX SUBUNIT 1"/>
    <property type="match status" value="1"/>
</dbReference>
<feature type="domain" description="ER membrane protein complex subunit 1 C-terminal" evidence="13">
    <location>
        <begin position="663"/>
        <end position="830"/>
    </location>
</feature>
<dbReference type="PANTHER" id="PTHR21573:SF0">
    <property type="entry name" value="ER MEMBRANE PROTEIN COMPLEX SUBUNIT 1"/>
    <property type="match status" value="1"/>
</dbReference>
<dbReference type="EMBL" id="BQKI01000088">
    <property type="protein sequence ID" value="GJN35737.1"/>
    <property type="molecule type" value="Genomic_DNA"/>
</dbReference>
<feature type="transmembrane region" description="Helical" evidence="11">
    <location>
        <begin position="798"/>
        <end position="821"/>
    </location>
</feature>
<evidence type="ECO:0000313" key="15">
    <source>
        <dbReference type="EMBL" id="GJN35737.1"/>
    </source>
</evidence>
<dbReference type="AlphaFoldDB" id="A0AAV5FLR1"/>
<keyword evidence="5 11" id="KW-0812">Transmembrane</keyword>
<dbReference type="InterPro" id="IPR058545">
    <property type="entry name" value="Beta-prop_EMC1_1st"/>
</dbReference>
<evidence type="ECO:0000256" key="10">
    <source>
        <dbReference type="ARBA" id="ARBA00023180"/>
    </source>
</evidence>
<evidence type="ECO:0000256" key="6">
    <source>
        <dbReference type="ARBA" id="ARBA00022729"/>
    </source>
</evidence>
<accession>A0AAV5FLR1</accession>
<evidence type="ECO:0000256" key="2">
    <source>
        <dbReference type="ARBA" id="ARBA00007904"/>
    </source>
</evidence>
<keyword evidence="9 11" id="KW-0472">Membrane</keyword>
<evidence type="ECO:0000256" key="5">
    <source>
        <dbReference type="ARBA" id="ARBA00022692"/>
    </source>
</evidence>
<dbReference type="Pfam" id="PF25293">
    <property type="entry name" value="Beta-prop_EMC1_N"/>
    <property type="match status" value="1"/>
</dbReference>
<protein>
    <recommendedName>
        <fullName evidence="4">ER membrane protein complex subunit 1</fullName>
    </recommendedName>
</protein>
<name>A0AAV5FLR1_ELECO</name>
<comment type="similarity">
    <text evidence="2">Belongs to the EMC1 family.</text>
</comment>
<evidence type="ECO:0000259" key="13">
    <source>
        <dbReference type="Pfam" id="PF07774"/>
    </source>
</evidence>
<feature type="signal peptide" evidence="12">
    <location>
        <begin position="1"/>
        <end position="28"/>
    </location>
</feature>
<dbReference type="Proteomes" id="UP001054889">
    <property type="component" value="Unassembled WGS sequence"/>
</dbReference>
<dbReference type="Pfam" id="PF07774">
    <property type="entry name" value="EMC1_C"/>
    <property type="match status" value="1"/>
</dbReference>
<dbReference type="SUPFAM" id="SSF50998">
    <property type="entry name" value="Quinoprotein alcohol dehydrogenase-like"/>
    <property type="match status" value="1"/>
</dbReference>
<dbReference type="Gene3D" id="2.130.10.10">
    <property type="entry name" value="YVTN repeat-like/Quinoprotein amine dehydrogenase"/>
    <property type="match status" value="1"/>
</dbReference>